<dbReference type="SUPFAM" id="SSF52540">
    <property type="entry name" value="P-loop containing nucleoside triphosphate hydrolases"/>
    <property type="match status" value="1"/>
</dbReference>
<dbReference type="InterPro" id="IPR027417">
    <property type="entry name" value="P-loop_NTPase"/>
</dbReference>
<dbReference type="GO" id="GO:0005524">
    <property type="term" value="F:ATP binding"/>
    <property type="evidence" value="ECO:0007669"/>
    <property type="project" value="UniProtKB-KW"/>
</dbReference>
<feature type="domain" description="AAA+ ATPase" evidence="4">
    <location>
        <begin position="366"/>
        <end position="498"/>
    </location>
</feature>
<accession>A0A6J7IHA5</accession>
<proteinExistence type="inferred from homology"/>
<dbReference type="PANTHER" id="PTHR23073">
    <property type="entry name" value="26S PROTEASOME REGULATORY SUBUNIT"/>
    <property type="match status" value="1"/>
</dbReference>
<dbReference type="InterPro" id="IPR003959">
    <property type="entry name" value="ATPase_AAA_core"/>
</dbReference>
<dbReference type="GO" id="GO:0016887">
    <property type="term" value="F:ATP hydrolysis activity"/>
    <property type="evidence" value="ECO:0007669"/>
    <property type="project" value="InterPro"/>
</dbReference>
<name>A0A6J7IHA5_9ZZZZ</name>
<organism evidence="5">
    <name type="scientific">freshwater metagenome</name>
    <dbReference type="NCBI Taxonomy" id="449393"/>
    <lineage>
        <taxon>unclassified sequences</taxon>
        <taxon>metagenomes</taxon>
        <taxon>ecological metagenomes</taxon>
    </lineage>
</organism>
<dbReference type="InterPro" id="IPR054472">
    <property type="entry name" value="WHD"/>
</dbReference>
<dbReference type="SMART" id="SM00382">
    <property type="entry name" value="AAA"/>
    <property type="match status" value="1"/>
</dbReference>
<dbReference type="AlphaFoldDB" id="A0A6J7IHA5"/>
<dbReference type="CDD" id="cd19481">
    <property type="entry name" value="RecA-like_protease"/>
    <property type="match status" value="1"/>
</dbReference>
<dbReference type="Pfam" id="PF00004">
    <property type="entry name" value="AAA"/>
    <property type="match status" value="1"/>
</dbReference>
<evidence type="ECO:0000259" key="4">
    <source>
        <dbReference type="SMART" id="SM00382"/>
    </source>
</evidence>
<protein>
    <submittedName>
        <fullName evidence="5">Unannotated protein</fullName>
    </submittedName>
</protein>
<gene>
    <name evidence="5" type="ORF">UFOPK3772_00196</name>
</gene>
<reference evidence="5" key="1">
    <citation type="submission" date="2020-05" db="EMBL/GenBank/DDBJ databases">
        <authorList>
            <person name="Chiriac C."/>
            <person name="Salcher M."/>
            <person name="Ghai R."/>
            <person name="Kavagutti S V."/>
        </authorList>
    </citation>
    <scope>NUCLEOTIDE SEQUENCE</scope>
</reference>
<dbReference type="Pfam" id="PF22977">
    <property type="entry name" value="WHD"/>
    <property type="match status" value="1"/>
</dbReference>
<sequence length="587" mass="63201">MPAASSFPDSLAILSDTLPLGELDLTLLLIAVAPALDPRFEAVYAALNDERDSRGPSGATALQLAGASLLDGDARGHLHPGAPLSALGLIDAGPARRSLLARILVVPESVTGYLLGTWLPDPVLERALVLPERPPLSGHLLPDVEWPDDSAIVVRARAGTAVLDHVRLGSFAAVDAEPMIVDGSLLDLDDANRKAVLRACVRDVALLGTTLAIDLRGCSADIPAEEIAAFMEHLDVPCVIIVDARRPLGSRSRTAVTLPLPSLEQRLRWWEELAPDADHTLAITATHLEPEDIIMAGRTGQSAALSRVKGSARRSRVQLVVPELVLDDVITDDAVAAQLRDLADRVRYRSIVLDEWRMRPGGGRGRGVAALFAGESGTGKSMSAEALAGELGVPLFKVELASVVDKYIGETEKNLEDVFRAVENDDGVLLFDEADALFGKRSGVSDARDRYANIEVAYLLQRIEAFEGLAILTTNMRANLDEAFQRRLDLIIEFPAPNLTARERIWRQALSPFPDALNDSEFATLAALEFTGGYIRAAAITAAYKAASQDSSVSRRHVLAGARDEWRKSGRLNFPAHAFSDWSGDVS</sequence>
<evidence type="ECO:0000256" key="3">
    <source>
        <dbReference type="ARBA" id="ARBA00022840"/>
    </source>
</evidence>
<dbReference type="Gene3D" id="3.40.50.300">
    <property type="entry name" value="P-loop containing nucleotide triphosphate hydrolases"/>
    <property type="match status" value="1"/>
</dbReference>
<comment type="similarity">
    <text evidence="1">Belongs to the AAA ATPase family.</text>
</comment>
<dbReference type="InterPro" id="IPR050221">
    <property type="entry name" value="26S_Proteasome_ATPase"/>
</dbReference>
<dbReference type="EMBL" id="CAFBNE010000004">
    <property type="protein sequence ID" value="CAB4930121.1"/>
    <property type="molecule type" value="Genomic_DNA"/>
</dbReference>
<keyword evidence="3" id="KW-0067">ATP-binding</keyword>
<evidence type="ECO:0000256" key="2">
    <source>
        <dbReference type="ARBA" id="ARBA00022741"/>
    </source>
</evidence>
<evidence type="ECO:0000313" key="5">
    <source>
        <dbReference type="EMBL" id="CAB4930121.1"/>
    </source>
</evidence>
<dbReference type="InterPro" id="IPR003593">
    <property type="entry name" value="AAA+_ATPase"/>
</dbReference>
<keyword evidence="2" id="KW-0547">Nucleotide-binding</keyword>
<evidence type="ECO:0000256" key="1">
    <source>
        <dbReference type="ARBA" id="ARBA00006914"/>
    </source>
</evidence>